<dbReference type="PANTHER" id="PTHR14624:SF0">
    <property type="entry name" value="POLYPRENOL REDUCTASE"/>
    <property type="match status" value="1"/>
</dbReference>
<keyword evidence="3 6" id="KW-1133">Transmembrane helix</keyword>
<dbReference type="GO" id="GO:0016095">
    <property type="term" value="P:polyprenol catabolic process"/>
    <property type="evidence" value="ECO:0007669"/>
    <property type="project" value="TreeGrafter"/>
</dbReference>
<sequence>MITLFSNNEYISLYLYYLSIFYWILGITIYLLKVFNKDFNHFTSYGKLSNQNKSTSSSSSSKTTTATRNDNNDKPFSIVNFLSLFYLDRCFIVTEFTLNKTILIIYLLFIIQGSRRFLETYFIQKHVYSRMNNLLFLSGLSYYLFLVLSLYFEYSVKSSTTTSSLIPITVGIILFTFASFKQYQCHVILSSLRKDNNDNKHSIPYGEWFNLVSSPHYFSELLIYFSYLLITQFQYKSLILCFLFTSINLIHRSMDIHQWYMGQFKYYPKNRKSIIPFIL</sequence>
<feature type="transmembrane region" description="Helical" evidence="6">
    <location>
        <begin position="132"/>
        <end position="152"/>
    </location>
</feature>
<evidence type="ECO:0000256" key="2">
    <source>
        <dbReference type="ARBA" id="ARBA00022692"/>
    </source>
</evidence>
<evidence type="ECO:0000256" key="6">
    <source>
        <dbReference type="SAM" id="Phobius"/>
    </source>
</evidence>
<proteinExistence type="predicted"/>
<dbReference type="Proteomes" id="UP000695562">
    <property type="component" value="Unassembled WGS sequence"/>
</dbReference>
<feature type="region of interest" description="Disordered" evidence="5">
    <location>
        <begin position="49"/>
        <end position="68"/>
    </location>
</feature>
<evidence type="ECO:0000313" key="9">
    <source>
        <dbReference type="Proteomes" id="UP000695562"/>
    </source>
</evidence>
<dbReference type="AlphaFoldDB" id="A0A8J4V1B7"/>
<protein>
    <recommendedName>
        <fullName evidence="7">3-oxo-5-alpha-steroid 4-dehydrogenase C-terminal domain-containing protein</fullName>
    </recommendedName>
</protein>
<dbReference type="InterPro" id="IPR039698">
    <property type="entry name" value="Dfg10/SRD5A3"/>
</dbReference>
<evidence type="ECO:0000259" key="7">
    <source>
        <dbReference type="Pfam" id="PF02544"/>
    </source>
</evidence>
<dbReference type="OrthoDB" id="20833at2759"/>
<evidence type="ECO:0000256" key="3">
    <source>
        <dbReference type="ARBA" id="ARBA00022989"/>
    </source>
</evidence>
<name>A0A8J4V1B7_9MYCE</name>
<keyword evidence="9" id="KW-1185">Reference proteome</keyword>
<feature type="compositionally biased region" description="Low complexity" evidence="5">
    <location>
        <begin position="53"/>
        <end position="65"/>
    </location>
</feature>
<organism evidence="8 9">
    <name type="scientific">Polysphondylium violaceum</name>
    <dbReference type="NCBI Taxonomy" id="133409"/>
    <lineage>
        <taxon>Eukaryota</taxon>
        <taxon>Amoebozoa</taxon>
        <taxon>Evosea</taxon>
        <taxon>Eumycetozoa</taxon>
        <taxon>Dictyostelia</taxon>
        <taxon>Dictyosteliales</taxon>
        <taxon>Dictyosteliaceae</taxon>
        <taxon>Polysphondylium</taxon>
    </lineage>
</organism>
<dbReference type="EMBL" id="AJWJ01000104">
    <property type="protein sequence ID" value="KAF2075343.1"/>
    <property type="molecule type" value="Genomic_DNA"/>
</dbReference>
<dbReference type="GO" id="GO:0006488">
    <property type="term" value="P:dolichol-linked oligosaccharide biosynthetic process"/>
    <property type="evidence" value="ECO:0007669"/>
    <property type="project" value="InterPro"/>
</dbReference>
<evidence type="ECO:0000256" key="1">
    <source>
        <dbReference type="ARBA" id="ARBA00004127"/>
    </source>
</evidence>
<feature type="transmembrane region" description="Helical" evidence="6">
    <location>
        <begin position="12"/>
        <end position="32"/>
    </location>
</feature>
<feature type="transmembrane region" description="Helical" evidence="6">
    <location>
        <begin position="91"/>
        <end position="111"/>
    </location>
</feature>
<evidence type="ECO:0000256" key="4">
    <source>
        <dbReference type="ARBA" id="ARBA00023136"/>
    </source>
</evidence>
<dbReference type="Pfam" id="PF02544">
    <property type="entry name" value="Steroid_dh"/>
    <property type="match status" value="1"/>
</dbReference>
<dbReference type="GO" id="GO:0003865">
    <property type="term" value="F:3-oxo-5-alpha-steroid 4-dehydrogenase activity"/>
    <property type="evidence" value="ECO:0007669"/>
    <property type="project" value="TreeGrafter"/>
</dbReference>
<comment type="caution">
    <text evidence="8">The sequence shown here is derived from an EMBL/GenBank/DDBJ whole genome shotgun (WGS) entry which is preliminary data.</text>
</comment>
<keyword evidence="2 6" id="KW-0812">Transmembrane</keyword>
<feature type="domain" description="3-oxo-5-alpha-steroid 4-dehydrogenase C-terminal" evidence="7">
    <location>
        <begin position="147"/>
        <end position="279"/>
    </location>
</feature>
<gene>
    <name evidence="8" type="ORF">CYY_003372</name>
</gene>
<comment type="subcellular location">
    <subcellularLocation>
        <location evidence="1">Endomembrane system</location>
        <topology evidence="1">Multi-pass membrane protein</topology>
    </subcellularLocation>
</comment>
<dbReference type="PROSITE" id="PS50244">
    <property type="entry name" value="S5A_REDUCTASE"/>
    <property type="match status" value="1"/>
</dbReference>
<dbReference type="UniPathway" id="UPA00378"/>
<dbReference type="InterPro" id="IPR001104">
    <property type="entry name" value="3-oxo-5_a-steroid_4-DH_C"/>
</dbReference>
<reference evidence="8" key="1">
    <citation type="submission" date="2020-01" db="EMBL/GenBank/DDBJ databases">
        <title>Development of genomics and gene disruption for Polysphondylium violaceum indicates a role for the polyketide synthase stlB in stalk morphogenesis.</title>
        <authorList>
            <person name="Narita B."/>
            <person name="Kawabe Y."/>
            <person name="Kin K."/>
            <person name="Saito T."/>
            <person name="Gibbs R."/>
            <person name="Kuspa A."/>
            <person name="Muzny D."/>
            <person name="Queller D."/>
            <person name="Richards S."/>
            <person name="Strassman J."/>
            <person name="Sucgang R."/>
            <person name="Worley K."/>
            <person name="Schaap P."/>
        </authorList>
    </citation>
    <scope>NUCLEOTIDE SEQUENCE</scope>
    <source>
        <strain evidence="8">QSvi11</strain>
    </source>
</reference>
<keyword evidence="4 6" id="KW-0472">Membrane</keyword>
<evidence type="ECO:0000313" key="8">
    <source>
        <dbReference type="EMBL" id="KAF2075343.1"/>
    </source>
</evidence>
<feature type="transmembrane region" description="Helical" evidence="6">
    <location>
        <begin position="164"/>
        <end position="183"/>
    </location>
</feature>
<dbReference type="GO" id="GO:0005783">
    <property type="term" value="C:endoplasmic reticulum"/>
    <property type="evidence" value="ECO:0007669"/>
    <property type="project" value="TreeGrafter"/>
</dbReference>
<dbReference type="PANTHER" id="PTHR14624">
    <property type="entry name" value="DFG10 PROTEIN"/>
    <property type="match status" value="1"/>
</dbReference>
<accession>A0A8J4V1B7</accession>
<evidence type="ECO:0000256" key="5">
    <source>
        <dbReference type="SAM" id="MobiDB-lite"/>
    </source>
</evidence>